<proteinExistence type="predicted"/>
<dbReference type="EMBL" id="QAON01000011">
    <property type="protein sequence ID" value="PTQ88549.1"/>
    <property type="molecule type" value="Genomic_DNA"/>
</dbReference>
<gene>
    <name evidence="2" type="ORF">C8N29_11172</name>
</gene>
<dbReference type="AlphaFoldDB" id="A0A2T5IXB0"/>
<evidence type="ECO:0000259" key="1">
    <source>
        <dbReference type="PROSITE" id="PS50846"/>
    </source>
</evidence>
<organism evidence="2 3">
    <name type="scientific">Agitococcus lubricus</name>
    <dbReference type="NCBI Taxonomy" id="1077255"/>
    <lineage>
        <taxon>Bacteria</taxon>
        <taxon>Pseudomonadati</taxon>
        <taxon>Pseudomonadota</taxon>
        <taxon>Gammaproteobacteria</taxon>
        <taxon>Moraxellales</taxon>
        <taxon>Moraxellaceae</taxon>
        <taxon>Agitococcus</taxon>
    </lineage>
</organism>
<evidence type="ECO:0000313" key="3">
    <source>
        <dbReference type="Proteomes" id="UP000244223"/>
    </source>
</evidence>
<dbReference type="GO" id="GO:0046872">
    <property type="term" value="F:metal ion binding"/>
    <property type="evidence" value="ECO:0007669"/>
    <property type="project" value="InterPro"/>
</dbReference>
<accession>A0A2T5IXB0</accession>
<feature type="domain" description="HMA" evidence="1">
    <location>
        <begin position="1"/>
        <end position="63"/>
    </location>
</feature>
<dbReference type="InterPro" id="IPR006121">
    <property type="entry name" value="HMA_dom"/>
</dbReference>
<dbReference type="OrthoDB" id="9813965at2"/>
<dbReference type="Gene3D" id="3.30.70.100">
    <property type="match status" value="1"/>
</dbReference>
<dbReference type="SUPFAM" id="SSF55008">
    <property type="entry name" value="HMA, heavy metal-associated domain"/>
    <property type="match status" value="1"/>
</dbReference>
<dbReference type="Proteomes" id="UP000244223">
    <property type="component" value="Unassembled WGS sequence"/>
</dbReference>
<dbReference type="InterPro" id="IPR036163">
    <property type="entry name" value="HMA_dom_sf"/>
</dbReference>
<comment type="caution">
    <text evidence="2">The sequence shown here is derived from an EMBL/GenBank/DDBJ whole genome shotgun (WGS) entry which is preliminary data.</text>
</comment>
<evidence type="ECO:0000313" key="2">
    <source>
        <dbReference type="EMBL" id="PTQ88549.1"/>
    </source>
</evidence>
<dbReference type="PROSITE" id="PS50846">
    <property type="entry name" value="HMA_2"/>
    <property type="match status" value="1"/>
</dbReference>
<dbReference type="RefSeq" id="WP_107866186.1">
    <property type="nucleotide sequence ID" value="NZ_QAON01000011.1"/>
</dbReference>
<reference evidence="2 3" key="1">
    <citation type="submission" date="2018-04" db="EMBL/GenBank/DDBJ databases">
        <title>Genomic Encyclopedia of Archaeal and Bacterial Type Strains, Phase II (KMG-II): from individual species to whole genera.</title>
        <authorList>
            <person name="Goeker M."/>
        </authorList>
    </citation>
    <scope>NUCLEOTIDE SEQUENCE [LARGE SCALE GENOMIC DNA]</scope>
    <source>
        <strain evidence="2 3">DSM 5822</strain>
    </source>
</reference>
<keyword evidence="3" id="KW-1185">Reference proteome</keyword>
<protein>
    <submittedName>
        <fullName evidence="2">Copper chaperone</fullName>
    </submittedName>
</protein>
<name>A0A2T5IXB0_9GAMM</name>
<dbReference type="Pfam" id="PF00403">
    <property type="entry name" value="HMA"/>
    <property type="match status" value="1"/>
</dbReference>
<sequence>MFVIKVNGMSCGHCVSAITKALAELDKTAKIQIDKASQTVRFDGDADQEEVVLAIQEAGYDVVETTSA</sequence>
<dbReference type="CDD" id="cd00371">
    <property type="entry name" value="HMA"/>
    <property type="match status" value="1"/>
</dbReference>